<dbReference type="InterPro" id="IPR053262">
    <property type="entry name" value="ArsA_ATPase-like"/>
</dbReference>
<dbReference type="Pfam" id="PF02374">
    <property type="entry name" value="ArsA_ATPase"/>
    <property type="match status" value="1"/>
</dbReference>
<dbReference type="InterPro" id="IPR025723">
    <property type="entry name" value="ArsA/GET3_ATPase-like"/>
</dbReference>
<evidence type="ECO:0000259" key="2">
    <source>
        <dbReference type="Pfam" id="PF02374"/>
    </source>
</evidence>
<evidence type="ECO:0000313" key="5">
    <source>
        <dbReference type="Proteomes" id="UP000667802"/>
    </source>
</evidence>
<dbReference type="InterPro" id="IPR040612">
    <property type="entry name" value="ArsA_HSP20-like"/>
</dbReference>
<organism evidence="4 5">
    <name type="scientific">Aetokthonos hydrillicola Thurmond2011</name>
    <dbReference type="NCBI Taxonomy" id="2712845"/>
    <lineage>
        <taxon>Bacteria</taxon>
        <taxon>Bacillati</taxon>
        <taxon>Cyanobacteriota</taxon>
        <taxon>Cyanophyceae</taxon>
        <taxon>Nostocales</taxon>
        <taxon>Hapalosiphonaceae</taxon>
        <taxon>Aetokthonos</taxon>
    </lineage>
</organism>
<dbReference type="SUPFAM" id="SSF49764">
    <property type="entry name" value="HSP20-like chaperones"/>
    <property type="match status" value="1"/>
</dbReference>
<dbReference type="RefSeq" id="WP_208340016.1">
    <property type="nucleotide sequence ID" value="NZ_CAWQFN010000587.1"/>
</dbReference>
<dbReference type="CDD" id="cd02035">
    <property type="entry name" value="ArsA"/>
    <property type="match status" value="1"/>
</dbReference>
<accession>A0AAP5IE69</accession>
<feature type="domain" description="ArsA/GET3 Anion-transporting ATPase-like" evidence="2">
    <location>
        <begin position="4"/>
        <end position="229"/>
    </location>
</feature>
<sequence length="366" mass="39939">MALILTFLGKGSTDRTKIAIATAKLLANQGRRVLLAGQAEPTLSILLGVPISSNPQEIAANLHLVQFQTSVLLERSWEEVKKVEAQYLRTPLLKEVYAQEVPVLPGMDSALVLNAIREYDASGKYDVIVYDGSGDSSTIRTLGMPESLSWYVRRFRQLFVNSDIGKTISESPLIQPLVSTVLNINWNPDSLNEPTNQVNNLLDKGKAAVADPKHVAAFLVTTDDPIEVATARYLWGSAQQVGLTVGGVIFVSSDRTLSLAEEFTPLPVSVVPDESTGDWQSLIDALPNFAAQAVQAPKPIEIDTQNRQVRLFLPGFDKKQVKLTQYGPEVTIEAGDLRRNIALPPALSGKSVTGAKFQNNYLIISF</sequence>
<dbReference type="EMBL" id="JAALHA020000019">
    <property type="protein sequence ID" value="MDR9898719.1"/>
    <property type="molecule type" value="Genomic_DNA"/>
</dbReference>
<dbReference type="Proteomes" id="UP000667802">
    <property type="component" value="Unassembled WGS sequence"/>
</dbReference>
<dbReference type="Gene3D" id="3.40.50.300">
    <property type="entry name" value="P-loop containing nucleotide triphosphate hydrolases"/>
    <property type="match status" value="1"/>
</dbReference>
<dbReference type="InterPro" id="IPR008978">
    <property type="entry name" value="HSP20-like_chaperone"/>
</dbReference>
<dbReference type="CDD" id="cd06464">
    <property type="entry name" value="ACD_sHsps-like"/>
    <property type="match status" value="1"/>
</dbReference>
<dbReference type="PANTHER" id="PTHR43868">
    <property type="entry name" value="OS02G0711200 PROTEIN"/>
    <property type="match status" value="1"/>
</dbReference>
<dbReference type="SUPFAM" id="SSF52540">
    <property type="entry name" value="P-loop containing nucleoside triphosphate hydrolases"/>
    <property type="match status" value="1"/>
</dbReference>
<dbReference type="Pfam" id="PF17886">
    <property type="entry name" value="ArsA_HSP20"/>
    <property type="match status" value="1"/>
</dbReference>
<dbReference type="Gene3D" id="2.60.40.790">
    <property type="match status" value="1"/>
</dbReference>
<comment type="caution">
    <text evidence="4">The sequence shown here is derived from an EMBL/GenBank/DDBJ whole genome shotgun (WGS) entry which is preliminary data.</text>
</comment>
<dbReference type="AlphaFoldDB" id="A0AAP5IE69"/>
<proteinExistence type="inferred from homology"/>
<evidence type="ECO:0000259" key="3">
    <source>
        <dbReference type="Pfam" id="PF17886"/>
    </source>
</evidence>
<dbReference type="PANTHER" id="PTHR43868:SF1">
    <property type="entry name" value="P-LOOP CONTAINING NUCLEOSIDE TRIPHOSPHATE HYDROLASES SUPERFAMILY PROTEIN"/>
    <property type="match status" value="1"/>
</dbReference>
<reference evidence="5" key="1">
    <citation type="journal article" date="2021" name="Science">
        <title>Hunting the eagle killer: A cyanobacterial neurotoxin causes vacuolar myelinopathy.</title>
        <authorList>
            <person name="Breinlinger S."/>
            <person name="Phillips T.J."/>
            <person name="Haram B.N."/>
            <person name="Mares J."/>
            <person name="Martinez Yerena J.A."/>
            <person name="Hrouzek P."/>
            <person name="Sobotka R."/>
            <person name="Henderson W.M."/>
            <person name="Schmieder P."/>
            <person name="Williams S.M."/>
            <person name="Lauderdale J.D."/>
            <person name="Wilde H.D."/>
            <person name="Gerrin W."/>
            <person name="Kust A."/>
            <person name="Washington J.W."/>
            <person name="Wagner C."/>
            <person name="Geier B."/>
            <person name="Liebeke M."/>
            <person name="Enke H."/>
            <person name="Niedermeyer T.H.J."/>
            <person name="Wilde S.B."/>
        </authorList>
    </citation>
    <scope>NUCLEOTIDE SEQUENCE [LARGE SCALE GENOMIC DNA]</scope>
    <source>
        <strain evidence="5">Thurmond2011</strain>
    </source>
</reference>
<protein>
    <submittedName>
        <fullName evidence="4">ArsA family ATPase</fullName>
    </submittedName>
</protein>
<keyword evidence="5" id="KW-1185">Reference proteome</keyword>
<dbReference type="InterPro" id="IPR027417">
    <property type="entry name" value="P-loop_NTPase"/>
</dbReference>
<evidence type="ECO:0000313" key="4">
    <source>
        <dbReference type="EMBL" id="MDR9898719.1"/>
    </source>
</evidence>
<name>A0AAP5IE69_9CYAN</name>
<comment type="similarity">
    <text evidence="1">Belongs to the arsA ATPase family.</text>
</comment>
<feature type="domain" description="ArsA HSP20-like" evidence="3">
    <location>
        <begin position="307"/>
        <end position="366"/>
    </location>
</feature>
<gene>
    <name evidence="4" type="ORF">G7B40_029790</name>
</gene>
<evidence type="ECO:0000256" key="1">
    <source>
        <dbReference type="ARBA" id="ARBA00011040"/>
    </source>
</evidence>